<reference evidence="3" key="2">
    <citation type="submission" date="2023-06" db="EMBL/GenBank/DDBJ databases">
        <authorList>
            <person name="Ma L."/>
            <person name="Liu K.-W."/>
            <person name="Li Z."/>
            <person name="Hsiao Y.-Y."/>
            <person name="Qi Y."/>
            <person name="Fu T."/>
            <person name="Tang G."/>
            <person name="Zhang D."/>
            <person name="Sun W.-H."/>
            <person name="Liu D.-K."/>
            <person name="Li Y."/>
            <person name="Chen G.-Z."/>
            <person name="Liu X.-D."/>
            <person name="Liao X.-Y."/>
            <person name="Jiang Y.-T."/>
            <person name="Yu X."/>
            <person name="Hao Y."/>
            <person name="Huang J."/>
            <person name="Zhao X.-W."/>
            <person name="Ke S."/>
            <person name="Chen Y.-Y."/>
            <person name="Wu W.-L."/>
            <person name="Hsu J.-L."/>
            <person name="Lin Y.-F."/>
            <person name="Huang M.-D."/>
            <person name="Li C.-Y."/>
            <person name="Huang L."/>
            <person name="Wang Z.-W."/>
            <person name="Zhao X."/>
            <person name="Zhong W.-Y."/>
            <person name="Peng D.-H."/>
            <person name="Ahmad S."/>
            <person name="Lan S."/>
            <person name="Zhang J.-S."/>
            <person name="Tsai W.-C."/>
            <person name="Van De Peer Y."/>
            <person name="Liu Z.-J."/>
        </authorList>
    </citation>
    <scope>NUCLEOTIDE SEQUENCE</scope>
    <source>
        <strain evidence="3">SCP</strain>
        <tissue evidence="3">Leaves</tissue>
    </source>
</reference>
<reference evidence="3" key="1">
    <citation type="journal article" date="2023" name="Nat. Commun.">
        <title>Diploid and tetraploid genomes of Acorus and the evolution of monocots.</title>
        <authorList>
            <person name="Ma L."/>
            <person name="Liu K.W."/>
            <person name="Li Z."/>
            <person name="Hsiao Y.Y."/>
            <person name="Qi Y."/>
            <person name="Fu T."/>
            <person name="Tang G.D."/>
            <person name="Zhang D."/>
            <person name="Sun W.H."/>
            <person name="Liu D.K."/>
            <person name="Li Y."/>
            <person name="Chen G.Z."/>
            <person name="Liu X.D."/>
            <person name="Liao X.Y."/>
            <person name="Jiang Y.T."/>
            <person name="Yu X."/>
            <person name="Hao Y."/>
            <person name="Huang J."/>
            <person name="Zhao X.W."/>
            <person name="Ke S."/>
            <person name="Chen Y.Y."/>
            <person name="Wu W.L."/>
            <person name="Hsu J.L."/>
            <person name="Lin Y.F."/>
            <person name="Huang M.D."/>
            <person name="Li C.Y."/>
            <person name="Huang L."/>
            <person name="Wang Z.W."/>
            <person name="Zhao X."/>
            <person name="Zhong W.Y."/>
            <person name="Peng D.H."/>
            <person name="Ahmad S."/>
            <person name="Lan S."/>
            <person name="Zhang J.S."/>
            <person name="Tsai W.C."/>
            <person name="Van de Peer Y."/>
            <person name="Liu Z.J."/>
        </authorList>
    </citation>
    <scope>NUCLEOTIDE SEQUENCE</scope>
    <source>
        <strain evidence="3">SCP</strain>
    </source>
</reference>
<protein>
    <submittedName>
        <fullName evidence="3">Uncharacterized protein</fullName>
    </submittedName>
</protein>
<keyword evidence="4" id="KW-1185">Reference proteome</keyword>
<evidence type="ECO:0000313" key="4">
    <source>
        <dbReference type="Proteomes" id="UP001179952"/>
    </source>
</evidence>
<comment type="caution">
    <text evidence="3">The sequence shown here is derived from an EMBL/GenBank/DDBJ whole genome shotgun (WGS) entry which is preliminary data.</text>
</comment>
<dbReference type="PANTHER" id="PTHR33470">
    <property type="entry name" value="OS01G0164075 PROTEIN"/>
    <property type="match status" value="1"/>
</dbReference>
<feature type="chain" id="PRO_5043945033" evidence="2">
    <location>
        <begin position="25"/>
        <end position="171"/>
    </location>
</feature>
<dbReference type="Pfam" id="PF01190">
    <property type="entry name" value="Pollen_Ole_e_1"/>
    <property type="match status" value="1"/>
</dbReference>
<dbReference type="InterPro" id="IPR003882">
    <property type="entry name" value="Pistil_extensin"/>
</dbReference>
<dbReference type="PRINTS" id="PR01218">
    <property type="entry name" value="PSTLEXTENSIN"/>
</dbReference>
<dbReference type="GO" id="GO:0071944">
    <property type="term" value="C:cell periphery"/>
    <property type="evidence" value="ECO:0007669"/>
    <property type="project" value="TreeGrafter"/>
</dbReference>
<name>A0AAV9BJJ4_ACOGR</name>
<evidence type="ECO:0000256" key="1">
    <source>
        <dbReference type="ARBA" id="ARBA00022729"/>
    </source>
</evidence>
<proteinExistence type="predicted"/>
<gene>
    <name evidence="3" type="ORF">QJS04_geneDACA012852</name>
</gene>
<accession>A0AAV9BJJ4</accession>
<dbReference type="AlphaFoldDB" id="A0AAV9BJJ4"/>
<feature type="signal peptide" evidence="2">
    <location>
        <begin position="1"/>
        <end position="24"/>
    </location>
</feature>
<dbReference type="PANTHER" id="PTHR33470:SF22">
    <property type="entry name" value="POLLEN OLE E 1 ALLERGEN AND EXTENSIN FAMILY PROTEIN"/>
    <property type="match status" value="1"/>
</dbReference>
<dbReference type="EMBL" id="JAUJYN010000003">
    <property type="protein sequence ID" value="KAK1276381.1"/>
    <property type="molecule type" value="Genomic_DNA"/>
</dbReference>
<sequence>MYSVKSSLVLQLVVLVAASHLISSHGNGETNLPVPGRRSRVAIEGMVYCKSCSYLNFNTLLNATALPGAVVKVTCTSTKAPLYLNGTTDSHGYFFIQVPRVKLGTWTSHKCEVSLASSPLSWCSKPTNLNNGQVGADLAFEKVYTGKDPLVVFKAGPFAFSPTNATACPKY</sequence>
<keyword evidence="1 2" id="KW-0732">Signal</keyword>
<evidence type="ECO:0000256" key="2">
    <source>
        <dbReference type="SAM" id="SignalP"/>
    </source>
</evidence>
<organism evidence="3 4">
    <name type="scientific">Acorus gramineus</name>
    <name type="common">Dwarf sweet flag</name>
    <dbReference type="NCBI Taxonomy" id="55184"/>
    <lineage>
        <taxon>Eukaryota</taxon>
        <taxon>Viridiplantae</taxon>
        <taxon>Streptophyta</taxon>
        <taxon>Embryophyta</taxon>
        <taxon>Tracheophyta</taxon>
        <taxon>Spermatophyta</taxon>
        <taxon>Magnoliopsida</taxon>
        <taxon>Liliopsida</taxon>
        <taxon>Acoraceae</taxon>
        <taxon>Acorus</taxon>
    </lineage>
</organism>
<evidence type="ECO:0000313" key="3">
    <source>
        <dbReference type="EMBL" id="KAK1276381.1"/>
    </source>
</evidence>
<dbReference type="Proteomes" id="UP001179952">
    <property type="component" value="Unassembled WGS sequence"/>
</dbReference>